<comment type="caution">
    <text evidence="2">The sequence shown here is derived from an EMBL/GenBank/DDBJ whole genome shotgun (WGS) entry which is preliminary data.</text>
</comment>
<proteinExistence type="predicted"/>
<feature type="compositionally biased region" description="Basic and acidic residues" evidence="1">
    <location>
        <begin position="44"/>
        <end position="54"/>
    </location>
</feature>
<accession>A0A1J4JHJ7</accession>
<dbReference type="Proteomes" id="UP000179807">
    <property type="component" value="Unassembled WGS sequence"/>
</dbReference>
<dbReference type="RefSeq" id="XP_068351763.1">
    <property type="nucleotide sequence ID" value="XM_068509967.1"/>
</dbReference>
<evidence type="ECO:0000313" key="2">
    <source>
        <dbReference type="EMBL" id="OHS98626.1"/>
    </source>
</evidence>
<protein>
    <submittedName>
        <fullName evidence="2">Uncharacterized protein</fullName>
    </submittedName>
</protein>
<dbReference type="GeneID" id="94844671"/>
<feature type="compositionally biased region" description="Polar residues" evidence="1">
    <location>
        <begin position="84"/>
        <end position="99"/>
    </location>
</feature>
<feature type="compositionally biased region" description="Low complexity" evidence="1">
    <location>
        <begin position="1"/>
        <end position="28"/>
    </location>
</feature>
<dbReference type="EMBL" id="MLAK01001045">
    <property type="protein sequence ID" value="OHS98626.1"/>
    <property type="molecule type" value="Genomic_DNA"/>
</dbReference>
<keyword evidence="3" id="KW-1185">Reference proteome</keyword>
<evidence type="ECO:0000256" key="1">
    <source>
        <dbReference type="SAM" id="MobiDB-lite"/>
    </source>
</evidence>
<name>A0A1J4JHJ7_9EUKA</name>
<feature type="compositionally biased region" description="Polar residues" evidence="1">
    <location>
        <begin position="146"/>
        <end position="173"/>
    </location>
</feature>
<feature type="compositionally biased region" description="Polar residues" evidence="1">
    <location>
        <begin position="113"/>
        <end position="129"/>
    </location>
</feature>
<dbReference type="AlphaFoldDB" id="A0A1J4JHJ7"/>
<gene>
    <name evidence="2" type="ORF">TRFO_34958</name>
</gene>
<feature type="compositionally biased region" description="Low complexity" evidence="1">
    <location>
        <begin position="100"/>
        <end position="112"/>
    </location>
</feature>
<feature type="region of interest" description="Disordered" evidence="1">
    <location>
        <begin position="1"/>
        <end position="173"/>
    </location>
</feature>
<feature type="compositionally biased region" description="Polar residues" evidence="1">
    <location>
        <begin position="55"/>
        <end position="64"/>
    </location>
</feature>
<sequence length="230" mass="25788">MRSYRSSSPYRNSPSYNKSSKSNKSRQSPPHDSSPESNYSDLRNIADRLNDIIERSNQIDTQLSRIEELRKRTPPSKKKSSPSYNNYQNDYLSPIANQESPPSYRSKSSRSPTANPLNQTTTESFNPSITPIDHSMNNLMGGVPNQYASSKRSSSPRATPTNVSFTPTSRQSPINYFPGDASSLTQQSQSGVTLDQIFNAICELRQEVAEISANQAEMKLEIGRLKRNMK</sequence>
<evidence type="ECO:0000313" key="3">
    <source>
        <dbReference type="Proteomes" id="UP000179807"/>
    </source>
</evidence>
<reference evidence="2" key="1">
    <citation type="submission" date="2016-10" db="EMBL/GenBank/DDBJ databases">
        <authorList>
            <person name="Benchimol M."/>
            <person name="Almeida L.G."/>
            <person name="Vasconcelos A.T."/>
            <person name="Perreira-Neves A."/>
            <person name="Rosa I.A."/>
            <person name="Tasca T."/>
            <person name="Bogo M.R."/>
            <person name="de Souza W."/>
        </authorList>
    </citation>
    <scope>NUCLEOTIDE SEQUENCE [LARGE SCALE GENOMIC DNA]</scope>
    <source>
        <strain evidence="2">K</strain>
    </source>
</reference>
<dbReference type="VEuPathDB" id="TrichDB:TRFO_34958"/>
<organism evidence="2 3">
    <name type="scientific">Tritrichomonas foetus</name>
    <dbReference type="NCBI Taxonomy" id="1144522"/>
    <lineage>
        <taxon>Eukaryota</taxon>
        <taxon>Metamonada</taxon>
        <taxon>Parabasalia</taxon>
        <taxon>Tritrichomonadida</taxon>
        <taxon>Tritrichomonadidae</taxon>
        <taxon>Tritrichomonas</taxon>
    </lineage>
</organism>